<dbReference type="Pfam" id="PF11741">
    <property type="entry name" value="AMIN"/>
    <property type="match status" value="1"/>
</dbReference>
<dbReference type="EC" id="3.5.1.28" evidence="2"/>
<proteinExistence type="predicted"/>
<name>A0ABW3JB48_9HYPH</name>
<dbReference type="Pfam" id="PF01520">
    <property type="entry name" value="Amidase_3"/>
    <property type="match status" value="1"/>
</dbReference>
<protein>
    <recommendedName>
        <fullName evidence="2">N-acetylmuramoyl-L-alanine amidase</fullName>
        <ecNumber evidence="2">3.5.1.28</ecNumber>
    </recommendedName>
</protein>
<evidence type="ECO:0000256" key="4">
    <source>
        <dbReference type="SAM" id="MobiDB-lite"/>
    </source>
</evidence>
<dbReference type="RefSeq" id="WP_379089710.1">
    <property type="nucleotide sequence ID" value="NZ_JBHTJO010000001.1"/>
</dbReference>
<feature type="region of interest" description="Disordered" evidence="4">
    <location>
        <begin position="160"/>
        <end position="179"/>
    </location>
</feature>
<comment type="catalytic activity">
    <reaction evidence="1">
        <text>Hydrolyzes the link between N-acetylmuramoyl residues and L-amino acid residues in certain cell-wall glycopeptides.</text>
        <dbReference type="EC" id="3.5.1.28"/>
    </reaction>
</comment>
<evidence type="ECO:0000256" key="3">
    <source>
        <dbReference type="ARBA" id="ARBA00022801"/>
    </source>
</evidence>
<dbReference type="InterPro" id="IPR002508">
    <property type="entry name" value="MurNAc-LAA_cat"/>
</dbReference>
<dbReference type="PANTHER" id="PTHR30404:SF0">
    <property type="entry name" value="N-ACETYLMURAMOYL-L-ALANINE AMIDASE AMIC"/>
    <property type="match status" value="1"/>
</dbReference>
<dbReference type="SUPFAM" id="SSF53187">
    <property type="entry name" value="Zn-dependent exopeptidases"/>
    <property type="match status" value="1"/>
</dbReference>
<sequence length="416" mass="45649">MRLIRSRDLWGRLTPVLCLLLALTWTLGVGVLNASIAQAAPTVANDARLAGDQQRTRFIADLSEKVDVHVFSLDNPYRVIVDLADVQFQMPPGIGEKPKGLIKGYRYGLFAPGKSRIVIDVASPFLVDKTFVLDARDGQPARLVIDLVPTDRKTFLKSTEAAAAETAPPPVRPLPAPKERPANAKPIIVLDPGHGGIDSGAVSKKGTEEKDVVLAFTELLKARLEKTEKFQVELTREGDRFLTLRDRVAFAHEKGASLFLSIHADFFPHKGEARGATIFTLSETASDAEARALAAKENLADAVGGYELPQEPDEILANILIDLAQRETQNRSVVFASSILSTLEGRVKLHSRKPKSAGFMVLKSPDVPSVLLELGYLSDEQDEKLLLSEDWRKKTAQAVAQAVESYFERRIARTPF</sequence>
<keyword evidence="7" id="KW-1185">Reference proteome</keyword>
<dbReference type="CDD" id="cd02696">
    <property type="entry name" value="MurNAc-LAA"/>
    <property type="match status" value="1"/>
</dbReference>
<feature type="domain" description="MurNAc-LAA" evidence="5">
    <location>
        <begin position="248"/>
        <end position="404"/>
    </location>
</feature>
<dbReference type="SMART" id="SM00646">
    <property type="entry name" value="Ami_3"/>
    <property type="match status" value="1"/>
</dbReference>
<feature type="compositionally biased region" description="Pro residues" evidence="4">
    <location>
        <begin position="167"/>
        <end position="176"/>
    </location>
</feature>
<reference evidence="7" key="1">
    <citation type="journal article" date="2019" name="Int. J. Syst. Evol. Microbiol.">
        <title>The Global Catalogue of Microorganisms (GCM) 10K type strain sequencing project: providing services to taxonomists for standard genome sequencing and annotation.</title>
        <authorList>
            <consortium name="The Broad Institute Genomics Platform"/>
            <consortium name="The Broad Institute Genome Sequencing Center for Infectious Disease"/>
            <person name="Wu L."/>
            <person name="Ma J."/>
        </authorList>
    </citation>
    <scope>NUCLEOTIDE SEQUENCE [LARGE SCALE GENOMIC DNA]</scope>
    <source>
        <strain evidence="7">CCUG 61697</strain>
    </source>
</reference>
<organism evidence="6 7">
    <name type="scientific">Methyloligella solikamskensis</name>
    <dbReference type="NCBI Taxonomy" id="1177756"/>
    <lineage>
        <taxon>Bacteria</taxon>
        <taxon>Pseudomonadati</taxon>
        <taxon>Pseudomonadota</taxon>
        <taxon>Alphaproteobacteria</taxon>
        <taxon>Hyphomicrobiales</taxon>
        <taxon>Hyphomicrobiaceae</taxon>
        <taxon>Methyloligella</taxon>
    </lineage>
</organism>
<dbReference type="Gene3D" id="2.60.40.3500">
    <property type="match status" value="1"/>
</dbReference>
<comment type="caution">
    <text evidence="6">The sequence shown here is derived from an EMBL/GenBank/DDBJ whole genome shotgun (WGS) entry which is preliminary data.</text>
</comment>
<evidence type="ECO:0000313" key="6">
    <source>
        <dbReference type="EMBL" id="MFD0987582.1"/>
    </source>
</evidence>
<accession>A0ABW3JB48</accession>
<evidence type="ECO:0000256" key="1">
    <source>
        <dbReference type="ARBA" id="ARBA00001561"/>
    </source>
</evidence>
<dbReference type="Proteomes" id="UP001597102">
    <property type="component" value="Unassembled WGS sequence"/>
</dbReference>
<evidence type="ECO:0000259" key="5">
    <source>
        <dbReference type="SMART" id="SM00646"/>
    </source>
</evidence>
<evidence type="ECO:0000256" key="2">
    <source>
        <dbReference type="ARBA" id="ARBA00011901"/>
    </source>
</evidence>
<dbReference type="InterPro" id="IPR050695">
    <property type="entry name" value="N-acetylmuramoyl_amidase_3"/>
</dbReference>
<dbReference type="InterPro" id="IPR021731">
    <property type="entry name" value="AMIN_dom"/>
</dbReference>
<keyword evidence="3" id="KW-0378">Hydrolase</keyword>
<dbReference type="EMBL" id="JBHTJO010000001">
    <property type="protein sequence ID" value="MFD0987582.1"/>
    <property type="molecule type" value="Genomic_DNA"/>
</dbReference>
<evidence type="ECO:0000313" key="7">
    <source>
        <dbReference type="Proteomes" id="UP001597102"/>
    </source>
</evidence>
<dbReference type="PANTHER" id="PTHR30404">
    <property type="entry name" value="N-ACETYLMURAMOYL-L-ALANINE AMIDASE"/>
    <property type="match status" value="1"/>
</dbReference>
<gene>
    <name evidence="6" type="ORF">ACFQ2F_10800</name>
</gene>
<dbReference type="Gene3D" id="3.40.630.40">
    <property type="entry name" value="Zn-dependent exopeptidases"/>
    <property type="match status" value="1"/>
</dbReference>